<dbReference type="Proteomes" id="UP000315908">
    <property type="component" value="Unassembled WGS sequence"/>
</dbReference>
<dbReference type="EMBL" id="VLKR01000016">
    <property type="protein sequence ID" value="TWI18588.1"/>
    <property type="molecule type" value="Genomic_DNA"/>
</dbReference>
<sequence length="146" mass="15950">MTAAPFPIVDNIFLQNLLPHRAPMVMIDCLYDFTEKTVAAGLTVQEDNIFVEDGILLEAGIIEHMAQSIALHTGYSFYIKQQTAPIGYLGTIKSISIDSFPQVGEKLLTKATILQEFMGVTLVSVESFVGDRQIAQAEIKSVIASS</sequence>
<gene>
    <name evidence="1" type="ORF">BCY89_08325</name>
    <name evidence="2" type="ORF">IQ31_03071</name>
</gene>
<name>A0A420FPR5_9SPHI</name>
<accession>A0A420FPR5</accession>
<evidence type="ECO:0000313" key="1">
    <source>
        <dbReference type="EMBL" id="RKF34947.1"/>
    </source>
</evidence>
<dbReference type="SUPFAM" id="SSF54637">
    <property type="entry name" value="Thioesterase/thiol ester dehydrase-isomerase"/>
    <property type="match status" value="1"/>
</dbReference>
<dbReference type="OrthoDB" id="2922403at2"/>
<dbReference type="Proteomes" id="UP000286402">
    <property type="component" value="Unassembled WGS sequence"/>
</dbReference>
<dbReference type="Pfam" id="PF22817">
    <property type="entry name" value="ApeP-like"/>
    <property type="match status" value="1"/>
</dbReference>
<reference evidence="2" key="3">
    <citation type="submission" date="2019-07" db="EMBL/GenBank/DDBJ databases">
        <authorList>
            <person name="Whitman W."/>
            <person name="Huntemann M."/>
            <person name="Clum A."/>
            <person name="Pillay M."/>
            <person name="Palaniappan K."/>
            <person name="Varghese N."/>
            <person name="Mikhailova N."/>
            <person name="Stamatis D."/>
            <person name="Reddy T."/>
            <person name="Daum C."/>
            <person name="Shapiro N."/>
            <person name="Ivanova N."/>
            <person name="Kyrpides N."/>
            <person name="Woyke T."/>
        </authorList>
    </citation>
    <scope>NUCLEOTIDE SEQUENCE</scope>
    <source>
        <strain evidence="2">CGMCC 1.6855</strain>
    </source>
</reference>
<dbReference type="AlphaFoldDB" id="A0A420FPR5"/>
<dbReference type="Gene3D" id="3.10.129.10">
    <property type="entry name" value="Hotdog Thioesterase"/>
    <property type="match status" value="1"/>
</dbReference>
<evidence type="ECO:0000313" key="2">
    <source>
        <dbReference type="EMBL" id="TWI18588.1"/>
    </source>
</evidence>
<evidence type="ECO:0000313" key="4">
    <source>
        <dbReference type="Proteomes" id="UP000315908"/>
    </source>
</evidence>
<comment type="caution">
    <text evidence="1">The sequence shown here is derived from an EMBL/GenBank/DDBJ whole genome shotgun (WGS) entry which is preliminary data.</text>
</comment>
<keyword evidence="3" id="KW-1185">Reference proteome</keyword>
<reference evidence="2 4" key="1">
    <citation type="journal article" date="2015" name="Stand. Genomic Sci.">
        <title>Genomic Encyclopedia of Bacterial and Archaeal Type Strains, Phase III: the genomes of soil and plant-associated and newly described type strains.</title>
        <authorList>
            <person name="Whitman W.B."/>
            <person name="Woyke T."/>
            <person name="Klenk H.P."/>
            <person name="Zhou Y."/>
            <person name="Lilburn T.G."/>
            <person name="Beck B.J."/>
            <person name="De Vos P."/>
            <person name="Vandamme P."/>
            <person name="Eisen J.A."/>
            <person name="Garrity G."/>
            <person name="Hugenholtz P."/>
            <person name="Kyrpides N.C."/>
        </authorList>
    </citation>
    <scope>NUCLEOTIDE SEQUENCE [LARGE SCALE GENOMIC DNA]</scope>
    <source>
        <strain evidence="2 4">CGMCC 1.6855</strain>
    </source>
</reference>
<dbReference type="InterPro" id="IPR029069">
    <property type="entry name" value="HotDog_dom_sf"/>
</dbReference>
<reference evidence="1 3" key="2">
    <citation type="submission" date="2016-07" db="EMBL/GenBank/DDBJ databases">
        <title>Genome analysis of Sphingobacterium siyangense T12B17.</title>
        <authorList>
            <person name="Xu D."/>
            <person name="Su Y."/>
            <person name="Zheng S."/>
        </authorList>
    </citation>
    <scope>NUCLEOTIDE SEQUENCE [LARGE SCALE GENOMIC DNA]</scope>
    <source>
        <strain evidence="1 3">T12B17</strain>
    </source>
</reference>
<organism evidence="1 3">
    <name type="scientific">Sphingobacterium siyangense</name>
    <dbReference type="NCBI Taxonomy" id="459529"/>
    <lineage>
        <taxon>Bacteria</taxon>
        <taxon>Pseudomonadati</taxon>
        <taxon>Bacteroidota</taxon>
        <taxon>Sphingobacteriia</taxon>
        <taxon>Sphingobacteriales</taxon>
        <taxon>Sphingobacteriaceae</taxon>
        <taxon>Sphingobacterium</taxon>
    </lineage>
</organism>
<proteinExistence type="predicted"/>
<protein>
    <submittedName>
        <fullName evidence="2">Putative hotdog family 3-hydroxylacyl-ACP dehydratase</fullName>
    </submittedName>
</protein>
<evidence type="ECO:0000313" key="3">
    <source>
        <dbReference type="Proteomes" id="UP000286402"/>
    </source>
</evidence>
<dbReference type="RefSeq" id="WP_075991969.1">
    <property type="nucleotide sequence ID" value="NZ_CP070350.1"/>
</dbReference>
<dbReference type="EMBL" id="MCAQ01000023">
    <property type="protein sequence ID" value="RKF34947.1"/>
    <property type="molecule type" value="Genomic_DNA"/>
</dbReference>
<dbReference type="InterPro" id="IPR016776">
    <property type="entry name" value="ApeP-like_dehydratase"/>
</dbReference>